<dbReference type="Gene3D" id="3.30.70.1560">
    <property type="entry name" value="Alpha-L RNA-binding motif"/>
    <property type="match status" value="1"/>
</dbReference>
<dbReference type="InterPro" id="IPR036986">
    <property type="entry name" value="S4_RNA-bd_sf"/>
</dbReference>
<dbReference type="InterPro" id="IPR020103">
    <property type="entry name" value="PsdUridine_synth_cat_dom_sf"/>
</dbReference>
<keyword evidence="3 7" id="KW-0413">Isomerase</keyword>
<comment type="catalytic activity">
    <reaction evidence="4">
        <text>uridine(2605) in 23S rRNA = pseudouridine(2605) in 23S rRNA</text>
        <dbReference type="Rhea" id="RHEA:42520"/>
        <dbReference type="Rhea" id="RHEA-COMP:10095"/>
        <dbReference type="Rhea" id="RHEA-COMP:10096"/>
        <dbReference type="ChEBI" id="CHEBI:65314"/>
        <dbReference type="ChEBI" id="CHEBI:65315"/>
        <dbReference type="EC" id="5.4.99.22"/>
    </reaction>
</comment>
<dbReference type="PROSITE" id="PS01149">
    <property type="entry name" value="PSI_RSU"/>
    <property type="match status" value="1"/>
</dbReference>
<dbReference type="CDD" id="cd02556">
    <property type="entry name" value="PseudoU_synth_RluB"/>
    <property type="match status" value="1"/>
</dbReference>
<dbReference type="InterPro" id="IPR018496">
    <property type="entry name" value="PsdUridine_synth_RsuA/RluB_CS"/>
</dbReference>
<dbReference type="PANTHER" id="PTHR47683">
    <property type="entry name" value="PSEUDOURIDINE SYNTHASE FAMILY PROTEIN-RELATED"/>
    <property type="match status" value="1"/>
</dbReference>
<evidence type="ECO:0000256" key="6">
    <source>
        <dbReference type="PROSITE-ProRule" id="PRU00182"/>
    </source>
</evidence>
<dbReference type="SUPFAM" id="SSF55174">
    <property type="entry name" value="Alpha-L RNA-binding motif"/>
    <property type="match status" value="1"/>
</dbReference>
<dbReference type="InterPro" id="IPR020094">
    <property type="entry name" value="TruA/RsuA/RluB/E/F_N"/>
</dbReference>
<accession>A0ABV3S8Q7</accession>
<dbReference type="PANTHER" id="PTHR47683:SF3">
    <property type="entry name" value="RIBOSOMAL LARGE SUBUNIT PSEUDOURIDINE SYNTHASE B"/>
    <property type="match status" value="1"/>
</dbReference>
<dbReference type="InterPro" id="IPR000748">
    <property type="entry name" value="PsdUridine_synth_RsuA/RluB/E/F"/>
</dbReference>
<comment type="caution">
    <text evidence="10">The sequence shown here is derived from an EMBL/GenBank/DDBJ whole genome shotgun (WGS) entry which is preliminary data.</text>
</comment>
<name>A0ABV3S8Q7_9GAMM</name>
<keyword evidence="2 6" id="KW-0694">RNA-binding</keyword>
<evidence type="ECO:0000256" key="4">
    <source>
        <dbReference type="ARBA" id="ARBA00036944"/>
    </source>
</evidence>
<evidence type="ECO:0000313" key="10">
    <source>
        <dbReference type="EMBL" id="MEX0386425.1"/>
    </source>
</evidence>
<protein>
    <recommendedName>
        <fullName evidence="7">Pseudouridine synthase</fullName>
        <ecNumber evidence="7">5.4.99.-</ecNumber>
    </recommendedName>
</protein>
<sequence>MSSEKLQKVLARAGLGSRREMERRIEAGRVQVNGHQARLGDRVEPGVRIHMDGRPVSAAALAPTDRRVIVYHKPTGELVTRSDPEGRRTVFRRLPPLKSGRWLAVGRLDINTSGLLLLTTDGELANRLAHPSYRLIRDYAVRLFGQIDEATLRRLIEGVTLEDGPAAFESIRPLDSGEAANSWYRVRLREGKNRLVRRLWESQGVQVSRLMRVQYGPIEMPAGLREGQMKTLTAGEVRHLVELVNLGDGDGGDRARKRQRRSSPGPGGGRPGRERKRHG</sequence>
<feature type="region of interest" description="Disordered" evidence="8">
    <location>
        <begin position="248"/>
        <end position="279"/>
    </location>
</feature>
<gene>
    <name evidence="10" type="ORF">V6X64_05360</name>
</gene>
<dbReference type="EMBL" id="JBAKFJ010000001">
    <property type="protein sequence ID" value="MEX0386425.1"/>
    <property type="molecule type" value="Genomic_DNA"/>
</dbReference>
<dbReference type="Gene3D" id="3.10.290.10">
    <property type="entry name" value="RNA-binding S4 domain"/>
    <property type="match status" value="1"/>
</dbReference>
<dbReference type="Gene3D" id="3.30.70.580">
    <property type="entry name" value="Pseudouridine synthase I, catalytic domain, N-terminal subdomain"/>
    <property type="match status" value="1"/>
</dbReference>
<organism evidence="10 11">
    <name type="scientific">Spiribacter onubensis</name>
    <dbReference type="NCBI Taxonomy" id="3122420"/>
    <lineage>
        <taxon>Bacteria</taxon>
        <taxon>Pseudomonadati</taxon>
        <taxon>Pseudomonadota</taxon>
        <taxon>Gammaproteobacteria</taxon>
        <taxon>Chromatiales</taxon>
        <taxon>Ectothiorhodospiraceae</taxon>
        <taxon>Spiribacter</taxon>
    </lineage>
</organism>
<dbReference type="SUPFAM" id="SSF55120">
    <property type="entry name" value="Pseudouridine synthase"/>
    <property type="match status" value="1"/>
</dbReference>
<reference evidence="10 11" key="1">
    <citation type="submission" date="2024-02" db="EMBL/GenBank/DDBJ databases">
        <title>New especies of Spiribacter isolated from saline water.</title>
        <authorList>
            <person name="Leon M.J."/>
            <person name="De La Haba R."/>
            <person name="Sanchez-Porro C."/>
            <person name="Ventosa A."/>
        </authorList>
    </citation>
    <scope>NUCLEOTIDE SEQUENCE [LARGE SCALE GENOMIC DNA]</scope>
    <source>
        <strain evidence="11">ag22IC4-227</strain>
    </source>
</reference>
<proteinExistence type="inferred from homology"/>
<dbReference type="Pfam" id="PF00849">
    <property type="entry name" value="PseudoU_synth_2"/>
    <property type="match status" value="1"/>
</dbReference>
<evidence type="ECO:0000256" key="3">
    <source>
        <dbReference type="ARBA" id="ARBA00023235"/>
    </source>
</evidence>
<dbReference type="EC" id="5.4.99.-" evidence="7"/>
<dbReference type="InterPro" id="IPR006145">
    <property type="entry name" value="PsdUridine_synth_RsuA/RluA"/>
</dbReference>
<dbReference type="Pfam" id="PF01479">
    <property type="entry name" value="S4"/>
    <property type="match status" value="1"/>
</dbReference>
<dbReference type="InterPro" id="IPR002942">
    <property type="entry name" value="S4_RNA-bd"/>
</dbReference>
<dbReference type="NCBIfam" id="NF007976">
    <property type="entry name" value="PRK10700.1"/>
    <property type="match status" value="1"/>
</dbReference>
<dbReference type="Proteomes" id="UP001556653">
    <property type="component" value="Unassembled WGS sequence"/>
</dbReference>
<keyword evidence="11" id="KW-1185">Reference proteome</keyword>
<dbReference type="InterPro" id="IPR050343">
    <property type="entry name" value="RsuA_PseudoU_synthase"/>
</dbReference>
<feature type="domain" description="RNA-binding S4" evidence="9">
    <location>
        <begin position="4"/>
        <end position="62"/>
    </location>
</feature>
<comment type="similarity">
    <text evidence="1 7">Belongs to the pseudouridine synthase RsuA family.</text>
</comment>
<evidence type="ECO:0000256" key="8">
    <source>
        <dbReference type="SAM" id="MobiDB-lite"/>
    </source>
</evidence>
<dbReference type="SMART" id="SM00363">
    <property type="entry name" value="S4"/>
    <property type="match status" value="1"/>
</dbReference>
<comment type="function">
    <text evidence="5">Responsible for synthesis of pseudouridine from uracil-2605 in 23S ribosomal RNA.</text>
</comment>
<dbReference type="RefSeq" id="WP_367966898.1">
    <property type="nucleotide sequence ID" value="NZ_JBAKFI010000001.1"/>
</dbReference>
<dbReference type="CDD" id="cd00165">
    <property type="entry name" value="S4"/>
    <property type="match status" value="1"/>
</dbReference>
<dbReference type="InterPro" id="IPR042092">
    <property type="entry name" value="PsdUridine_s_RsuA/RluB/E/F_cat"/>
</dbReference>
<dbReference type="NCBIfam" id="TIGR00093">
    <property type="entry name" value="pseudouridine synthase"/>
    <property type="match status" value="1"/>
</dbReference>
<evidence type="ECO:0000256" key="2">
    <source>
        <dbReference type="ARBA" id="ARBA00022884"/>
    </source>
</evidence>
<evidence type="ECO:0000259" key="9">
    <source>
        <dbReference type="SMART" id="SM00363"/>
    </source>
</evidence>
<evidence type="ECO:0000256" key="1">
    <source>
        <dbReference type="ARBA" id="ARBA00008348"/>
    </source>
</evidence>
<evidence type="ECO:0000256" key="5">
    <source>
        <dbReference type="ARBA" id="ARBA00037383"/>
    </source>
</evidence>
<evidence type="ECO:0000256" key="7">
    <source>
        <dbReference type="RuleBase" id="RU003887"/>
    </source>
</evidence>
<evidence type="ECO:0000313" key="11">
    <source>
        <dbReference type="Proteomes" id="UP001556653"/>
    </source>
</evidence>
<dbReference type="PROSITE" id="PS50889">
    <property type="entry name" value="S4"/>
    <property type="match status" value="1"/>
</dbReference>